<feature type="region of interest" description="Disordered" evidence="1">
    <location>
        <begin position="349"/>
        <end position="374"/>
    </location>
</feature>
<feature type="compositionally biased region" description="Basic residues" evidence="1">
    <location>
        <begin position="355"/>
        <end position="374"/>
    </location>
</feature>
<dbReference type="InterPro" id="IPR049012">
    <property type="entry name" value="Mutator_transp_dom"/>
</dbReference>
<dbReference type="Pfam" id="PF20700">
    <property type="entry name" value="Mutator"/>
    <property type="match status" value="1"/>
</dbReference>
<dbReference type="Proteomes" id="UP000663864">
    <property type="component" value="Unassembled WGS sequence"/>
</dbReference>
<organism evidence="3 4">
    <name type="scientific">Rotaria sordida</name>
    <dbReference type="NCBI Taxonomy" id="392033"/>
    <lineage>
        <taxon>Eukaryota</taxon>
        <taxon>Metazoa</taxon>
        <taxon>Spiralia</taxon>
        <taxon>Gnathifera</taxon>
        <taxon>Rotifera</taxon>
        <taxon>Eurotatoria</taxon>
        <taxon>Bdelloidea</taxon>
        <taxon>Philodinida</taxon>
        <taxon>Philodinidae</taxon>
        <taxon>Rotaria</taxon>
    </lineage>
</organism>
<reference evidence="3" key="1">
    <citation type="submission" date="2021-02" db="EMBL/GenBank/DDBJ databases">
        <authorList>
            <person name="Nowell W R."/>
        </authorList>
    </citation>
    <scope>NUCLEOTIDE SEQUENCE</scope>
</reference>
<feature type="domain" description="Mutator-like transposase" evidence="2">
    <location>
        <begin position="135"/>
        <end position="274"/>
    </location>
</feature>
<accession>A0A815BVU0</accession>
<feature type="region of interest" description="Disordered" evidence="1">
    <location>
        <begin position="1"/>
        <end position="38"/>
    </location>
</feature>
<dbReference type="EMBL" id="CAJNOT010002019">
    <property type="protein sequence ID" value="CAF1275295.1"/>
    <property type="molecule type" value="Genomic_DNA"/>
</dbReference>
<sequence>MPTTKGRNTHQRSKAAICRKARSRKREQFRRSASARSSSLSSSELSSKLEETFISSLYSTTDSSFSNNILHQSFTSQQKLLSYEKRKNHAIADCDDMNFYQVIHNTFLLELLKNTICIQCREPWDGKMYIRGHLAGIGRAGIVKAFGAMNVAPPVHEEYYEEIDKTLLLPCIKELQNQSMQAAIYEAVDENDGDPTALTVSGDGTWQKRGFKSIHGIAAILSASRTRKVLDVERLSKKCLVCTGALSIKKQNPDLYHEIIHNHDCESNYDGSSDDEIYLNQLIEPVVNVHPPEDQINNDNIAQDVIRDLDDDANVELQIEEPTIDAIMNDDDDQMNSVNNHSVVVGGMNNPTEHHHQRIKKKRSLQAKQKKNRKRNNQLRLLRYKYYLTRSYYYRFKSRTVKKVLRYYGVQFRHIKFSYDQVVIGVKREIIGDLEGDH</sequence>
<proteinExistence type="predicted"/>
<evidence type="ECO:0000313" key="4">
    <source>
        <dbReference type="Proteomes" id="UP000663864"/>
    </source>
</evidence>
<evidence type="ECO:0000256" key="1">
    <source>
        <dbReference type="SAM" id="MobiDB-lite"/>
    </source>
</evidence>
<gene>
    <name evidence="3" type="ORF">ZHD862_LOCUS26633</name>
</gene>
<evidence type="ECO:0000259" key="2">
    <source>
        <dbReference type="Pfam" id="PF20700"/>
    </source>
</evidence>
<comment type="caution">
    <text evidence="3">The sequence shown here is derived from an EMBL/GenBank/DDBJ whole genome shotgun (WGS) entry which is preliminary data.</text>
</comment>
<evidence type="ECO:0000313" key="3">
    <source>
        <dbReference type="EMBL" id="CAF1275295.1"/>
    </source>
</evidence>
<name>A0A815BVU0_9BILA</name>
<feature type="compositionally biased region" description="Basic residues" evidence="1">
    <location>
        <begin position="7"/>
        <end position="28"/>
    </location>
</feature>
<protein>
    <recommendedName>
        <fullName evidence="2">Mutator-like transposase domain-containing protein</fullName>
    </recommendedName>
</protein>
<dbReference type="AlphaFoldDB" id="A0A815BVU0"/>